<evidence type="ECO:0000256" key="3">
    <source>
        <dbReference type="ARBA" id="ARBA00011375"/>
    </source>
</evidence>
<dbReference type="Pfam" id="PF12348">
    <property type="entry name" value="CLASP_N"/>
    <property type="match status" value="2"/>
</dbReference>
<accession>A0A165HEK5</accession>
<comment type="subunit">
    <text evidence="3">Interacts with microtubules.</text>
</comment>
<feature type="region of interest" description="Disordered" evidence="8">
    <location>
        <begin position="305"/>
        <end position="331"/>
    </location>
</feature>
<dbReference type="SMART" id="SM01349">
    <property type="entry name" value="TOG"/>
    <property type="match status" value="2"/>
</dbReference>
<dbReference type="SUPFAM" id="SSF48371">
    <property type="entry name" value="ARM repeat"/>
    <property type="match status" value="1"/>
</dbReference>
<evidence type="ECO:0000256" key="7">
    <source>
        <dbReference type="ARBA" id="ARBA00024889"/>
    </source>
</evidence>
<dbReference type="GeneID" id="28900760"/>
<comment type="similarity">
    <text evidence="2">Belongs to the CLASP family.</text>
</comment>
<evidence type="ECO:0000259" key="10">
    <source>
        <dbReference type="SMART" id="SM01349"/>
    </source>
</evidence>
<sequence>MAAAIQKSTHTIFAILFSVLALDAVAELFFPILSVFLIVGAILLPTAQRESSSVAGEVKAVYFLSYQSPEEDCASMAMVTDKDVLFVKNTQNLEAVSDFITHIKADVKHKQLPEDSIIPLFQIVRISISSPHSTVSSAGFSLLVHLLKRLNLQGQAKAIAANEKLLLPYLLDRLGDQKDRYRTFATLCLTELWLVCPQDVERAIKETALTGKNSKSKEAGMSWICKMNKEHGLAFRSYVPRLMECLEDADGFVRERAKSAIVDLFRTAPEHAKSDLKRQLHEHNIRKSIAAFILESLDLAGSVSAEQKTPDLPPVAEKSAPNASSSLASSTGFAPEFSRARSLGPESDKLESAIVNTQRELDEIFKSMYQHFEGKETEQNWMLRDKSILKLRQLTKGNAPIDFPGAFAAGIKFLMDGILKVVNSLRTTLSTSGCLLIQEVAKAMGPGIDHIVEWMLHVLIKLCGHTKKISAQNGNATVEAILGHVSYNVRLVQFIYDASQEKNAQPRAFAAGWLKTIITREGVNKYQKQHFESSGGFALAEKCIRKGLTDANPAVKEGMRAAYWVLAKVWPATADSIMSSLDANSQKLLQKASGGAAVMAGTSSATATSQNAPQAPRPSLRDAIAAQKRAKKAAQGLPERPESAQSSFASTTTPQPISRPNTLSSSTSSVGGGLMSAPVRPMRPGRRAEIARPATAEPFVNRRPVKPQNVSTGSGPTPIKSGPRQTPVQDVKVTKDSTPAVAPADSEKTAAKPPNSTESVQTPSRNEIRNMDVEERRKIHEQRYAHLPPHLRRVFRPGVPGADPGAEPDPSYEEFIRVASAPYERNRSTSHRFSTQAEPIIEPAAQPDDSLQVAAKTVLPRSRESSPKREVAKNENRAKTSKPLKVYEDPISRTPSPVSSHPPAQTKALEELTLNEPANVPVASFSGSNEEVKPSAALVKREEPKDNVEVVSEETLPTFVIPQVRARTFDMEGFASLRRLILGSDPGFDDEVSRELLAALVDYVRSTEEELNLDRLESDRRKTLALPTVMNLLQKKQDRLDVLGMWYPYALAGMLETRSLCVEFCRVAALANDVTRFLVESGERPRADLIDPLLAFIEKAQPSEGDDMPLLLGIQVLRRMFTRMKIFAMPLSEEAEQKFVHLAERFLSYPDARIRRKMVECCVVFQYLANRYEDTDRFWSLMMPGLSLAHRDLITYYQERWQPQDIPFTSV</sequence>
<comment type="subcellular location">
    <subcellularLocation>
        <location evidence="1">Cytoplasm</location>
        <location evidence="1">Cytoskeleton</location>
        <location evidence="1">Spindle</location>
    </subcellularLocation>
</comment>
<dbReference type="STRING" id="1328760.A0A165HEK5"/>
<dbReference type="InterPro" id="IPR011989">
    <property type="entry name" value="ARM-like"/>
</dbReference>
<feature type="compositionally biased region" description="Basic and acidic residues" evidence="8">
    <location>
        <begin position="861"/>
        <end position="878"/>
    </location>
</feature>
<feature type="region of interest" description="Disordered" evidence="8">
    <location>
        <begin position="857"/>
        <end position="903"/>
    </location>
</feature>
<dbReference type="Gene3D" id="1.25.10.10">
    <property type="entry name" value="Leucine-rich Repeat Variant"/>
    <property type="match status" value="2"/>
</dbReference>
<evidence type="ECO:0000256" key="2">
    <source>
        <dbReference type="ARBA" id="ARBA00009549"/>
    </source>
</evidence>
<dbReference type="GO" id="GO:0005881">
    <property type="term" value="C:cytoplasmic microtubule"/>
    <property type="evidence" value="ECO:0007669"/>
    <property type="project" value="TreeGrafter"/>
</dbReference>
<feature type="domain" description="TOG" evidence="10">
    <location>
        <begin position="72"/>
        <end position="303"/>
    </location>
</feature>
<name>A0A165HEK5_XYLHT</name>
<keyword evidence="6" id="KW-0498">Mitosis</keyword>
<dbReference type="GO" id="GO:0005815">
    <property type="term" value="C:microtubule organizing center"/>
    <property type="evidence" value="ECO:0007669"/>
    <property type="project" value="TreeGrafter"/>
</dbReference>
<keyword evidence="12" id="KW-1185">Reference proteome</keyword>
<keyword evidence="9" id="KW-1133">Transmembrane helix</keyword>
<evidence type="ECO:0000256" key="6">
    <source>
        <dbReference type="ARBA" id="ARBA00022776"/>
    </source>
</evidence>
<dbReference type="Proteomes" id="UP000076632">
    <property type="component" value="Unassembled WGS sequence"/>
</dbReference>
<organism evidence="11 12">
    <name type="scientific">Xylona heveae (strain CBS 132557 / TC161)</name>
    <dbReference type="NCBI Taxonomy" id="1328760"/>
    <lineage>
        <taxon>Eukaryota</taxon>
        <taxon>Fungi</taxon>
        <taxon>Dikarya</taxon>
        <taxon>Ascomycota</taxon>
        <taxon>Pezizomycotina</taxon>
        <taxon>Xylonomycetes</taxon>
        <taxon>Xylonales</taxon>
        <taxon>Xylonaceae</taxon>
        <taxon>Xylona</taxon>
    </lineage>
</organism>
<keyword evidence="5" id="KW-0493">Microtubule</keyword>
<proteinExistence type="inferred from homology"/>
<evidence type="ECO:0000313" key="11">
    <source>
        <dbReference type="EMBL" id="KZF23393.1"/>
    </source>
</evidence>
<evidence type="ECO:0000313" key="12">
    <source>
        <dbReference type="Proteomes" id="UP000076632"/>
    </source>
</evidence>
<feature type="compositionally biased region" description="Low complexity" evidence="8">
    <location>
        <begin position="319"/>
        <end position="330"/>
    </location>
</feature>
<evidence type="ECO:0000256" key="5">
    <source>
        <dbReference type="ARBA" id="ARBA00022701"/>
    </source>
</evidence>
<evidence type="ECO:0000256" key="8">
    <source>
        <dbReference type="SAM" id="MobiDB-lite"/>
    </source>
</evidence>
<dbReference type="GO" id="GO:0008017">
    <property type="term" value="F:microtubule binding"/>
    <property type="evidence" value="ECO:0007669"/>
    <property type="project" value="TreeGrafter"/>
</dbReference>
<dbReference type="GO" id="GO:0005876">
    <property type="term" value="C:spindle microtubule"/>
    <property type="evidence" value="ECO:0007669"/>
    <property type="project" value="TreeGrafter"/>
</dbReference>
<dbReference type="InterPro" id="IPR016024">
    <property type="entry name" value="ARM-type_fold"/>
</dbReference>
<dbReference type="GO" id="GO:0090307">
    <property type="term" value="P:mitotic spindle assembly"/>
    <property type="evidence" value="ECO:0007669"/>
    <property type="project" value="TreeGrafter"/>
</dbReference>
<dbReference type="InParanoid" id="A0A165HEK5"/>
<feature type="transmembrane region" description="Helical" evidence="9">
    <location>
        <begin position="12"/>
        <end position="44"/>
    </location>
</feature>
<dbReference type="PANTHER" id="PTHR21567">
    <property type="entry name" value="CLASP"/>
    <property type="match status" value="1"/>
</dbReference>
<feature type="region of interest" description="Disordered" evidence="8">
    <location>
        <begin position="624"/>
        <end position="770"/>
    </location>
</feature>
<evidence type="ECO:0000256" key="9">
    <source>
        <dbReference type="SAM" id="Phobius"/>
    </source>
</evidence>
<dbReference type="AlphaFoldDB" id="A0A165HEK5"/>
<dbReference type="OrthoDB" id="46159at2759"/>
<comment type="function">
    <text evidence="7">Microtubule binding protein that promotes the stabilization of dynamic microtubules. Required for mitotic spindle formation.</text>
</comment>
<dbReference type="InterPro" id="IPR024395">
    <property type="entry name" value="CLASP_N_dom"/>
</dbReference>
<evidence type="ECO:0000256" key="1">
    <source>
        <dbReference type="ARBA" id="ARBA00004186"/>
    </source>
</evidence>
<protein>
    <recommendedName>
        <fullName evidence="10">TOG domain-containing protein</fullName>
    </recommendedName>
</protein>
<keyword evidence="6" id="KW-0131">Cell cycle</keyword>
<dbReference type="GO" id="GO:0051301">
    <property type="term" value="P:cell division"/>
    <property type="evidence" value="ECO:0007669"/>
    <property type="project" value="UniProtKB-KW"/>
</dbReference>
<dbReference type="GO" id="GO:0060172">
    <property type="term" value="P:astral microtubule depolymerization"/>
    <property type="evidence" value="ECO:0007669"/>
    <property type="project" value="TreeGrafter"/>
</dbReference>
<keyword evidence="9" id="KW-0812">Transmembrane</keyword>
<feature type="compositionally biased region" description="Polar residues" evidence="8">
    <location>
        <begin position="754"/>
        <end position="765"/>
    </location>
</feature>
<feature type="domain" description="TOG" evidence="10">
    <location>
        <begin position="360"/>
        <end position="602"/>
    </location>
</feature>
<reference evidence="11 12" key="1">
    <citation type="journal article" date="2016" name="Fungal Biol.">
        <title>The genome of Xylona heveae provides a window into fungal endophytism.</title>
        <authorList>
            <person name="Gazis R."/>
            <person name="Kuo A."/>
            <person name="Riley R."/>
            <person name="LaButti K."/>
            <person name="Lipzen A."/>
            <person name="Lin J."/>
            <person name="Amirebrahimi M."/>
            <person name="Hesse C.N."/>
            <person name="Spatafora J.W."/>
            <person name="Henrissat B."/>
            <person name="Hainaut M."/>
            <person name="Grigoriev I.V."/>
            <person name="Hibbett D.S."/>
        </authorList>
    </citation>
    <scope>NUCLEOTIDE SEQUENCE [LARGE SCALE GENOMIC DNA]</scope>
    <source>
        <strain evidence="11 12">TC161</strain>
    </source>
</reference>
<feature type="compositionally biased region" description="Polar residues" evidence="8">
    <location>
        <begin position="893"/>
        <end position="903"/>
    </location>
</feature>
<keyword evidence="9" id="KW-0472">Membrane</keyword>
<dbReference type="GO" id="GO:1990023">
    <property type="term" value="C:mitotic spindle midzone"/>
    <property type="evidence" value="ECO:0007669"/>
    <property type="project" value="TreeGrafter"/>
</dbReference>
<dbReference type="EMBL" id="KV407457">
    <property type="protein sequence ID" value="KZF23393.1"/>
    <property type="molecule type" value="Genomic_DNA"/>
</dbReference>
<feature type="compositionally biased region" description="Polar residues" evidence="8">
    <location>
        <begin position="643"/>
        <end position="661"/>
    </location>
</feature>
<keyword evidence="4" id="KW-0132">Cell division</keyword>
<dbReference type="InterPro" id="IPR034085">
    <property type="entry name" value="TOG"/>
</dbReference>
<gene>
    <name evidence="11" type="ORF">L228DRAFT_276250</name>
</gene>
<evidence type="ECO:0000256" key="4">
    <source>
        <dbReference type="ARBA" id="ARBA00022618"/>
    </source>
</evidence>
<dbReference type="PANTHER" id="PTHR21567:SF9">
    <property type="entry name" value="CLIP-ASSOCIATING PROTEIN"/>
    <property type="match status" value="1"/>
</dbReference>
<dbReference type="RefSeq" id="XP_018188948.1">
    <property type="nucleotide sequence ID" value="XM_018335623.1"/>
</dbReference>